<dbReference type="InterPro" id="IPR000182">
    <property type="entry name" value="GNAT_dom"/>
</dbReference>
<dbReference type="InterPro" id="IPR016181">
    <property type="entry name" value="Acyl_CoA_acyltransferase"/>
</dbReference>
<evidence type="ECO:0000256" key="1">
    <source>
        <dbReference type="ARBA" id="ARBA00022679"/>
    </source>
</evidence>
<dbReference type="SUPFAM" id="SSF55729">
    <property type="entry name" value="Acyl-CoA N-acyltransferases (Nat)"/>
    <property type="match status" value="1"/>
</dbReference>
<feature type="domain" description="N-acetyltransferase" evidence="3">
    <location>
        <begin position="1"/>
        <end position="144"/>
    </location>
</feature>
<dbReference type="RefSeq" id="WP_251611363.1">
    <property type="nucleotide sequence ID" value="NZ_JAMQJY010000004.1"/>
</dbReference>
<dbReference type="PROSITE" id="PS51186">
    <property type="entry name" value="GNAT"/>
    <property type="match status" value="1"/>
</dbReference>
<dbReference type="Gene3D" id="3.40.630.30">
    <property type="match status" value="1"/>
</dbReference>
<protein>
    <submittedName>
        <fullName evidence="4">GNAT family N-acetyltransferase</fullName>
    </submittedName>
</protein>
<evidence type="ECO:0000256" key="2">
    <source>
        <dbReference type="ARBA" id="ARBA00023315"/>
    </source>
</evidence>
<proteinExistence type="predicted"/>
<evidence type="ECO:0000313" key="4">
    <source>
        <dbReference type="EMBL" id="MCM2677563.1"/>
    </source>
</evidence>
<organism evidence="4 5">
    <name type="scientific">Alkalicoccobacillus plakortidis</name>
    <dbReference type="NCBI Taxonomy" id="444060"/>
    <lineage>
        <taxon>Bacteria</taxon>
        <taxon>Bacillati</taxon>
        <taxon>Bacillota</taxon>
        <taxon>Bacilli</taxon>
        <taxon>Bacillales</taxon>
        <taxon>Bacillaceae</taxon>
        <taxon>Alkalicoccobacillus</taxon>
    </lineage>
</organism>
<reference evidence="4" key="1">
    <citation type="submission" date="2022-06" db="EMBL/GenBank/DDBJ databases">
        <title>Alkalicoccobacillus porphyridii sp. nov., isolated from a marine red alga, Porphyridium purpureum and reclassification of Shouchella plakortidis and Shouchella gibsonii as Alkalicoccobacillus plakortidis comb. nov. and Alkalicoccobacillus gibsonii comb. nov.</title>
        <authorList>
            <person name="Kim K.H."/>
            <person name="Lee J.K."/>
            <person name="Han D.M."/>
            <person name="Baek J.H."/>
            <person name="Jeon C.O."/>
        </authorList>
    </citation>
    <scope>NUCLEOTIDE SEQUENCE</scope>
    <source>
        <strain evidence="4">DSM 19153</strain>
    </source>
</reference>
<dbReference type="Proteomes" id="UP001203665">
    <property type="component" value="Unassembled WGS sequence"/>
</dbReference>
<sequence length="144" mass="16653">MIRPAEMKDAPALATLCLQLGYIVDRDLAEVRLDRMLSNKTHGIFVNEEADHLISGWAHVYGKYLIELEYAEIGGIVVDQTVRRSGVGQKLMMACEEWARANAFTEMRLRSGSQRNEAHIFYHHLGYEHTRDQKVFRKKFEEVD</sequence>
<keyword evidence="5" id="KW-1185">Reference proteome</keyword>
<dbReference type="InterPro" id="IPR050832">
    <property type="entry name" value="Bact_Acetyltransf"/>
</dbReference>
<name>A0ABT0XQE2_9BACI</name>
<keyword evidence="2" id="KW-0012">Acyltransferase</keyword>
<dbReference type="CDD" id="cd04301">
    <property type="entry name" value="NAT_SF"/>
    <property type="match status" value="1"/>
</dbReference>
<comment type="caution">
    <text evidence="4">The sequence shown here is derived from an EMBL/GenBank/DDBJ whole genome shotgun (WGS) entry which is preliminary data.</text>
</comment>
<gene>
    <name evidence="4" type="ORF">NDM98_20355</name>
</gene>
<dbReference type="EMBL" id="JAMQJY010000004">
    <property type="protein sequence ID" value="MCM2677563.1"/>
    <property type="molecule type" value="Genomic_DNA"/>
</dbReference>
<evidence type="ECO:0000259" key="3">
    <source>
        <dbReference type="PROSITE" id="PS51186"/>
    </source>
</evidence>
<dbReference type="Pfam" id="PF00583">
    <property type="entry name" value="Acetyltransf_1"/>
    <property type="match status" value="1"/>
</dbReference>
<evidence type="ECO:0000313" key="5">
    <source>
        <dbReference type="Proteomes" id="UP001203665"/>
    </source>
</evidence>
<dbReference type="PANTHER" id="PTHR43877">
    <property type="entry name" value="AMINOALKYLPHOSPHONATE N-ACETYLTRANSFERASE-RELATED-RELATED"/>
    <property type="match status" value="1"/>
</dbReference>
<keyword evidence="1" id="KW-0808">Transferase</keyword>
<accession>A0ABT0XQE2</accession>